<dbReference type="Pfam" id="PF02397">
    <property type="entry name" value="Bac_transf"/>
    <property type="match status" value="1"/>
</dbReference>
<evidence type="ECO:0000313" key="11">
    <source>
        <dbReference type="Proteomes" id="UP000078558"/>
    </source>
</evidence>
<evidence type="ECO:0000256" key="5">
    <source>
        <dbReference type="ARBA" id="ARBA00022989"/>
    </source>
</evidence>
<dbReference type="AlphaFoldDB" id="A0A1C3K765"/>
<evidence type="ECO:0000256" key="6">
    <source>
        <dbReference type="ARBA" id="ARBA00023136"/>
    </source>
</evidence>
<gene>
    <name evidence="9" type="ORF">ODI_03822</name>
    <name evidence="10" type="ORF">ODI_R2605</name>
</gene>
<dbReference type="KEGG" id="odi:ODI_R2605"/>
<evidence type="ECO:0000256" key="4">
    <source>
        <dbReference type="ARBA" id="ARBA00022692"/>
    </source>
</evidence>
<keyword evidence="3 9" id="KW-0808">Transferase</keyword>
<dbReference type="Proteomes" id="UP000078558">
    <property type="component" value="Chromosome I"/>
</dbReference>
<evidence type="ECO:0000256" key="1">
    <source>
        <dbReference type="ARBA" id="ARBA00004141"/>
    </source>
</evidence>
<dbReference type="Pfam" id="PF13727">
    <property type="entry name" value="CoA_binding_3"/>
    <property type="match status" value="1"/>
</dbReference>
<dbReference type="GO" id="GO:0016020">
    <property type="term" value="C:membrane"/>
    <property type="evidence" value="ECO:0007669"/>
    <property type="project" value="UniProtKB-SubCell"/>
</dbReference>
<evidence type="ECO:0000313" key="10">
    <source>
        <dbReference type="EMBL" id="SOE50251.1"/>
    </source>
</evidence>
<evidence type="ECO:0000256" key="2">
    <source>
        <dbReference type="ARBA" id="ARBA00006464"/>
    </source>
</evidence>
<dbReference type="InterPro" id="IPR003362">
    <property type="entry name" value="Bact_transf"/>
</dbReference>
<evidence type="ECO:0000256" key="3">
    <source>
        <dbReference type="ARBA" id="ARBA00022679"/>
    </source>
</evidence>
<evidence type="ECO:0000313" key="9">
    <source>
        <dbReference type="EMBL" id="SBT27235.1"/>
    </source>
</evidence>
<accession>A0A1C3K765</accession>
<dbReference type="STRING" id="1851544.ODI_03822"/>
<keyword evidence="11" id="KW-1185">Reference proteome</keyword>
<reference evidence="10 11" key="2">
    <citation type="submission" date="2017-08" db="EMBL/GenBank/DDBJ databases">
        <authorList>
            <person name="de Groot N.N."/>
        </authorList>
    </citation>
    <scope>NUCLEOTIDE SEQUENCE [LARGE SCALE GENOMIC DNA]</scope>
    <source>
        <strain evidence="10">Orrdi1</strain>
    </source>
</reference>
<evidence type="ECO:0000259" key="8">
    <source>
        <dbReference type="Pfam" id="PF02397"/>
    </source>
</evidence>
<feature type="domain" description="Bacterial sugar transferase" evidence="8">
    <location>
        <begin position="280"/>
        <end position="467"/>
    </location>
</feature>
<dbReference type="EMBL" id="LT907988">
    <property type="protein sequence ID" value="SOE50251.1"/>
    <property type="molecule type" value="Genomic_DNA"/>
</dbReference>
<dbReference type="EMBL" id="FLRC01000053">
    <property type="protein sequence ID" value="SBT27235.1"/>
    <property type="molecule type" value="Genomic_DNA"/>
</dbReference>
<name>A0A1C3K765_9BURK</name>
<keyword evidence="4 7" id="KW-0812">Transmembrane</keyword>
<dbReference type="NCBIfam" id="TIGR03023">
    <property type="entry name" value="WcaJ_sugtrans"/>
    <property type="match status" value="1"/>
</dbReference>
<dbReference type="InterPro" id="IPR017475">
    <property type="entry name" value="EPS_sugar_tfrase"/>
</dbReference>
<feature type="transmembrane region" description="Helical" evidence="7">
    <location>
        <begin position="12"/>
        <end position="33"/>
    </location>
</feature>
<comment type="similarity">
    <text evidence="2">Belongs to the bacterial sugar transferase family.</text>
</comment>
<keyword evidence="6 7" id="KW-0472">Membrane</keyword>
<evidence type="ECO:0000256" key="7">
    <source>
        <dbReference type="SAM" id="Phobius"/>
    </source>
</evidence>
<dbReference type="InterPro" id="IPR017473">
    <property type="entry name" value="Undecaprenyl-P_gluc_Ptfrase"/>
</dbReference>
<dbReference type="PANTHER" id="PTHR30576:SF0">
    <property type="entry name" value="UNDECAPRENYL-PHOSPHATE N-ACETYLGALACTOSAMINYL 1-PHOSPHATE TRANSFERASE-RELATED"/>
    <property type="match status" value="1"/>
</dbReference>
<keyword evidence="5 7" id="KW-1133">Transmembrane helix</keyword>
<sequence length="473" mass="53052">MYLNEKPSHNDSLFMLACAGASALIAGGIFAMLMSRHGISSVPMYTQTVPLLLALGTFLTFFPFNLLISARNTLWMLGQGVIRWLRVLFLAMAALFFLPETGTNTEWLRVVLGEWALMTLPLQLLVLACTRSAIFLINNSSSNRRHAAFIGLGPEALKLALRLNRSPILGIRVLGYYAEEPVVSDDDDAFMPTYLGAYDQALRHVGRDRIDILFVGLGIEQTSPRAQELMNRVYDSTASIYFMPESPLLDEFAVSGADIAGVPLLALHETKMLGLSKSIKRGMDIALGTLGLLMVSPIMLGAALAIRLDSPGPIIFRQRRYGEGGRPITVYKFRSMRVQPKPTEGAVLKQAQVNDDRVTKIGRILRKTSLDELPQLFNVIQGTMSLVGPRPHAAEHNEFYRKQIRGYMLRHTVKPGITGWAQVNGLRGETDTPDKMQRRVSYDRYYIANWSFWLDVKILFRTVLLVFWDRHAY</sequence>
<feature type="transmembrane region" description="Helical" evidence="7">
    <location>
        <begin position="45"/>
        <end position="68"/>
    </location>
</feature>
<dbReference type="PANTHER" id="PTHR30576">
    <property type="entry name" value="COLANIC BIOSYNTHESIS UDP-GLUCOSE LIPID CARRIER TRANSFERASE"/>
    <property type="match status" value="1"/>
</dbReference>
<feature type="transmembrane region" description="Helical" evidence="7">
    <location>
        <begin position="80"/>
        <end position="98"/>
    </location>
</feature>
<reference evidence="9 11" key="1">
    <citation type="submission" date="2016-06" db="EMBL/GenBank/DDBJ databases">
        <authorList>
            <person name="Kjaerup R.B."/>
            <person name="Dalgaard T.S."/>
            <person name="Juul-Madsen H.R."/>
        </authorList>
    </citation>
    <scope>NUCLEOTIDE SEQUENCE [LARGE SCALE GENOMIC DNA]</scope>
    <source>
        <strain evidence="9">Orrdi1</strain>
    </source>
</reference>
<comment type="subcellular location">
    <subcellularLocation>
        <location evidence="1">Membrane</location>
        <topology evidence="1">Multi-pass membrane protein</topology>
    </subcellularLocation>
</comment>
<proteinExistence type="inferred from homology"/>
<feature type="transmembrane region" description="Helical" evidence="7">
    <location>
        <begin position="285"/>
        <end position="306"/>
    </location>
</feature>
<dbReference type="GO" id="GO:0016780">
    <property type="term" value="F:phosphotransferase activity, for other substituted phosphate groups"/>
    <property type="evidence" value="ECO:0007669"/>
    <property type="project" value="TreeGrafter"/>
</dbReference>
<protein>
    <submittedName>
        <fullName evidence="9">FIG071646: Sugar transferase</fullName>
    </submittedName>
</protein>
<dbReference type="NCBIfam" id="TIGR03025">
    <property type="entry name" value="EPS_sugtrans"/>
    <property type="match status" value="1"/>
</dbReference>
<organism evidence="9 11">
    <name type="scientific">Orrella dioscoreae</name>
    <dbReference type="NCBI Taxonomy" id="1851544"/>
    <lineage>
        <taxon>Bacteria</taxon>
        <taxon>Pseudomonadati</taxon>
        <taxon>Pseudomonadota</taxon>
        <taxon>Betaproteobacteria</taxon>
        <taxon>Burkholderiales</taxon>
        <taxon>Alcaligenaceae</taxon>
        <taxon>Orrella</taxon>
    </lineage>
</organism>
<dbReference type="RefSeq" id="WP_231968052.1">
    <property type="nucleotide sequence ID" value="NZ_LT907988.1"/>
</dbReference>
<feature type="transmembrane region" description="Helical" evidence="7">
    <location>
        <begin position="118"/>
        <end position="137"/>
    </location>
</feature>